<dbReference type="PROSITE" id="PS50948">
    <property type="entry name" value="PAN"/>
    <property type="match status" value="1"/>
</dbReference>
<name>A0AAV8ZZ15_ACOGR</name>
<evidence type="ECO:0000313" key="3">
    <source>
        <dbReference type="EMBL" id="KAK1257119.1"/>
    </source>
</evidence>
<keyword evidence="3" id="KW-0808">Transferase</keyword>
<dbReference type="GO" id="GO:0016301">
    <property type="term" value="F:kinase activity"/>
    <property type="evidence" value="ECO:0007669"/>
    <property type="project" value="UniProtKB-KW"/>
</dbReference>
<organism evidence="3 4">
    <name type="scientific">Acorus gramineus</name>
    <name type="common">Dwarf sweet flag</name>
    <dbReference type="NCBI Taxonomy" id="55184"/>
    <lineage>
        <taxon>Eukaryota</taxon>
        <taxon>Viridiplantae</taxon>
        <taxon>Streptophyta</taxon>
        <taxon>Embryophyta</taxon>
        <taxon>Tracheophyta</taxon>
        <taxon>Spermatophyta</taxon>
        <taxon>Magnoliopsida</taxon>
        <taxon>Liliopsida</taxon>
        <taxon>Acoraceae</taxon>
        <taxon>Acorus</taxon>
    </lineage>
</organism>
<keyword evidence="3" id="KW-0418">Kinase</keyword>
<comment type="caution">
    <text evidence="3">The sequence shown here is derived from an EMBL/GenBank/DDBJ whole genome shotgun (WGS) entry which is preliminary data.</text>
</comment>
<dbReference type="CDD" id="cd01098">
    <property type="entry name" value="PAN_AP_plant"/>
    <property type="match status" value="1"/>
</dbReference>
<keyword evidence="1" id="KW-0472">Membrane</keyword>
<dbReference type="InterPro" id="IPR003609">
    <property type="entry name" value="Pan_app"/>
</dbReference>
<dbReference type="Pfam" id="PF08276">
    <property type="entry name" value="PAN_2"/>
    <property type="match status" value="1"/>
</dbReference>
<keyword evidence="1" id="KW-0812">Transmembrane</keyword>
<dbReference type="PANTHER" id="PTHR32444">
    <property type="entry name" value="BULB-TYPE LECTIN DOMAIN-CONTAINING PROTEIN"/>
    <property type="match status" value="1"/>
</dbReference>
<keyword evidence="3" id="KW-0675">Receptor</keyword>
<dbReference type="EMBL" id="JAUJYN010000060">
    <property type="protein sequence ID" value="KAK1257119.1"/>
    <property type="molecule type" value="Genomic_DNA"/>
</dbReference>
<reference evidence="3" key="2">
    <citation type="submission" date="2023-06" db="EMBL/GenBank/DDBJ databases">
        <authorList>
            <person name="Ma L."/>
            <person name="Liu K.-W."/>
            <person name="Li Z."/>
            <person name="Hsiao Y.-Y."/>
            <person name="Qi Y."/>
            <person name="Fu T."/>
            <person name="Tang G."/>
            <person name="Zhang D."/>
            <person name="Sun W.-H."/>
            <person name="Liu D.-K."/>
            <person name="Li Y."/>
            <person name="Chen G.-Z."/>
            <person name="Liu X.-D."/>
            <person name="Liao X.-Y."/>
            <person name="Jiang Y.-T."/>
            <person name="Yu X."/>
            <person name="Hao Y."/>
            <person name="Huang J."/>
            <person name="Zhao X.-W."/>
            <person name="Ke S."/>
            <person name="Chen Y.-Y."/>
            <person name="Wu W.-L."/>
            <person name="Hsu J.-L."/>
            <person name="Lin Y.-F."/>
            <person name="Huang M.-D."/>
            <person name="Li C.-Y."/>
            <person name="Huang L."/>
            <person name="Wang Z.-W."/>
            <person name="Zhao X."/>
            <person name="Zhong W.-Y."/>
            <person name="Peng D.-H."/>
            <person name="Ahmad S."/>
            <person name="Lan S."/>
            <person name="Zhang J.-S."/>
            <person name="Tsai W.-C."/>
            <person name="Van De Peer Y."/>
            <person name="Liu Z.-J."/>
        </authorList>
    </citation>
    <scope>NUCLEOTIDE SEQUENCE</scope>
    <source>
        <strain evidence="3">SCP</strain>
        <tissue evidence="3">Leaves</tissue>
    </source>
</reference>
<proteinExistence type="predicted"/>
<dbReference type="AlphaFoldDB" id="A0AAV8ZZ15"/>
<keyword evidence="1" id="KW-1133">Transmembrane helix</keyword>
<evidence type="ECO:0000256" key="1">
    <source>
        <dbReference type="SAM" id="Phobius"/>
    </source>
</evidence>
<protein>
    <submittedName>
        <fullName evidence="3">Receptor-like serine/threonine-protein kinase SD1-8</fullName>
    </submittedName>
</protein>
<reference evidence="3" key="1">
    <citation type="journal article" date="2023" name="Nat. Commun.">
        <title>Diploid and tetraploid genomes of Acorus and the evolution of monocots.</title>
        <authorList>
            <person name="Ma L."/>
            <person name="Liu K.W."/>
            <person name="Li Z."/>
            <person name="Hsiao Y.Y."/>
            <person name="Qi Y."/>
            <person name="Fu T."/>
            <person name="Tang G.D."/>
            <person name="Zhang D."/>
            <person name="Sun W.H."/>
            <person name="Liu D.K."/>
            <person name="Li Y."/>
            <person name="Chen G.Z."/>
            <person name="Liu X.D."/>
            <person name="Liao X.Y."/>
            <person name="Jiang Y.T."/>
            <person name="Yu X."/>
            <person name="Hao Y."/>
            <person name="Huang J."/>
            <person name="Zhao X.W."/>
            <person name="Ke S."/>
            <person name="Chen Y.Y."/>
            <person name="Wu W.L."/>
            <person name="Hsu J.L."/>
            <person name="Lin Y.F."/>
            <person name="Huang M.D."/>
            <person name="Li C.Y."/>
            <person name="Huang L."/>
            <person name="Wang Z.W."/>
            <person name="Zhao X."/>
            <person name="Zhong W.Y."/>
            <person name="Peng D.H."/>
            <person name="Ahmad S."/>
            <person name="Lan S."/>
            <person name="Zhang J.S."/>
            <person name="Tsai W.C."/>
            <person name="Van de Peer Y."/>
            <person name="Liu Z.J."/>
        </authorList>
    </citation>
    <scope>NUCLEOTIDE SEQUENCE</scope>
    <source>
        <strain evidence="3">SCP</strain>
    </source>
</reference>
<feature type="transmembrane region" description="Helical" evidence="1">
    <location>
        <begin position="70"/>
        <end position="92"/>
    </location>
</feature>
<keyword evidence="4" id="KW-1185">Reference proteome</keyword>
<evidence type="ECO:0000259" key="2">
    <source>
        <dbReference type="PROSITE" id="PS50948"/>
    </source>
</evidence>
<feature type="domain" description="Apple" evidence="2">
    <location>
        <begin position="1"/>
        <end position="55"/>
    </location>
</feature>
<sequence length="138" mass="15082">MGLDECAKKCLMDCACTAYATSNISNGIGCLNWFGELIDSRAYPNGGQDLYVRLAASDLDEGGHKKKKTLVGVIVAATVIPGILLLGVVGYYSKRRRWLTRKLNRRVRVRRLGIGRGALSLSSMRTTLDIVGLSFAWS</sequence>
<accession>A0AAV8ZZ15</accession>
<gene>
    <name evidence="3" type="ORF">QJS04_geneDACA024781</name>
</gene>
<dbReference type="Proteomes" id="UP001179952">
    <property type="component" value="Unassembled WGS sequence"/>
</dbReference>
<evidence type="ECO:0000313" key="4">
    <source>
        <dbReference type="Proteomes" id="UP001179952"/>
    </source>
</evidence>
<dbReference type="PANTHER" id="PTHR32444:SF247">
    <property type="entry name" value="OS01G0958200 PROTEIN"/>
    <property type="match status" value="1"/>
</dbReference>